<name>A0A5B7Y116_LEVBR</name>
<sequence>MTVAKKTVSQDTRATNEVAKARQKRDEVERMPLKRMGKTETITVDDYDGPKDYTFFFPGLKKAHNLVDFARMGNGVIDNTTYNEGLMKTVIVEPKTDWDYWDEHDGYGKVMDEADRFLGEWLRK</sequence>
<dbReference type="Proteomes" id="UP000307074">
    <property type="component" value="Chromosome"/>
</dbReference>
<protein>
    <submittedName>
        <fullName evidence="2">Uncharacterized protein</fullName>
    </submittedName>
</protein>
<evidence type="ECO:0000313" key="3">
    <source>
        <dbReference type="Proteomes" id="UP000307074"/>
    </source>
</evidence>
<organism evidence="2 3">
    <name type="scientific">Levilactobacillus brevis</name>
    <name type="common">Lactobacillus brevis</name>
    <dbReference type="NCBI Taxonomy" id="1580"/>
    <lineage>
        <taxon>Bacteria</taxon>
        <taxon>Bacillati</taxon>
        <taxon>Bacillota</taxon>
        <taxon>Bacilli</taxon>
        <taxon>Lactobacillales</taxon>
        <taxon>Lactobacillaceae</taxon>
        <taxon>Levilactobacillus</taxon>
    </lineage>
</organism>
<dbReference type="AlphaFoldDB" id="A0A5B7Y116"/>
<dbReference type="EMBL" id="CP031198">
    <property type="protein sequence ID" value="QCZ53563.1"/>
    <property type="molecule type" value="Genomic_DNA"/>
</dbReference>
<proteinExistence type="predicted"/>
<gene>
    <name evidence="2" type="ORF">UCCLBBS449_1628</name>
</gene>
<reference evidence="2 3" key="1">
    <citation type="submission" date="2018-07" db="EMBL/GenBank/DDBJ databases">
        <authorList>
            <person name="Feyereisen M."/>
        </authorList>
    </citation>
    <scope>NUCLEOTIDE SEQUENCE [LARGE SCALE GENOMIC DNA]</scope>
    <source>
        <strain evidence="2 3">UCCLBBS449</strain>
    </source>
</reference>
<feature type="region of interest" description="Disordered" evidence="1">
    <location>
        <begin position="1"/>
        <end position="27"/>
    </location>
</feature>
<dbReference type="RefSeq" id="WP_042750523.1">
    <property type="nucleotide sequence ID" value="NZ_CP031198.1"/>
</dbReference>
<evidence type="ECO:0000313" key="2">
    <source>
        <dbReference type="EMBL" id="QCZ53563.1"/>
    </source>
</evidence>
<evidence type="ECO:0000256" key="1">
    <source>
        <dbReference type="SAM" id="MobiDB-lite"/>
    </source>
</evidence>
<accession>A0A5B7Y116</accession>